<dbReference type="Proteomes" id="UP000315889">
    <property type="component" value="Unassembled WGS sequence"/>
</dbReference>
<gene>
    <name evidence="2" type="ORF">EVB03_04135</name>
</gene>
<proteinExistence type="predicted"/>
<dbReference type="GO" id="GO:0046503">
    <property type="term" value="P:glycerolipid catabolic process"/>
    <property type="evidence" value="ECO:0007669"/>
    <property type="project" value="TreeGrafter"/>
</dbReference>
<comment type="caution">
    <text evidence="2">The sequence shown here is derived from an EMBL/GenBank/DDBJ whole genome shotgun (WGS) entry which is preliminary data.</text>
</comment>
<dbReference type="PANTHER" id="PTHR43433:SF5">
    <property type="entry name" value="AB HYDROLASE-1 DOMAIN-CONTAINING PROTEIN"/>
    <property type="match status" value="1"/>
</dbReference>
<dbReference type="InterPro" id="IPR000073">
    <property type="entry name" value="AB_hydrolase_1"/>
</dbReference>
<dbReference type="InterPro" id="IPR050471">
    <property type="entry name" value="AB_hydrolase"/>
</dbReference>
<evidence type="ECO:0000313" key="2">
    <source>
        <dbReference type="EMBL" id="RZO20457.1"/>
    </source>
</evidence>
<dbReference type="InterPro" id="IPR029058">
    <property type="entry name" value="AB_hydrolase_fold"/>
</dbReference>
<dbReference type="EMBL" id="SHBP01000004">
    <property type="protein sequence ID" value="RZO20457.1"/>
    <property type="molecule type" value="Genomic_DNA"/>
</dbReference>
<dbReference type="PANTHER" id="PTHR43433">
    <property type="entry name" value="HYDROLASE, ALPHA/BETA FOLD FAMILY PROTEIN"/>
    <property type="match status" value="1"/>
</dbReference>
<dbReference type="AlphaFoldDB" id="A0A520MGZ3"/>
<protein>
    <submittedName>
        <fullName evidence="2">Alpha/beta hydrolase</fullName>
    </submittedName>
</protein>
<evidence type="ECO:0000313" key="3">
    <source>
        <dbReference type="Proteomes" id="UP000315889"/>
    </source>
</evidence>
<evidence type="ECO:0000259" key="1">
    <source>
        <dbReference type="Pfam" id="PF00561"/>
    </source>
</evidence>
<sequence>MSATKFVQSNSIRMAYESMGPDEGPTIILVAGLYNQLIRWPVTFCQLLVAKGYRVIRFDNRDIGLSEKMDNQIAPSLFRLALRSFFGIPVEVPYTLEDMAADTVGLMDALSIKKAHIVGMSMGGMISQLVASLYPERILSLTSIMSTTGAFGKGMASLAVARQMVKPIPKGVSALENSVNTRQMFASPAYPQTDEEVAAEVRREFERSNYPAGYLRQMAAIRVAPDRKNLLRKLKLPTLIIHGNQDTLVDVSGAIETKKHITHANLVRFEGMGHTLPDALLEKFAELIHETACQA</sequence>
<accession>A0A520MGZ3</accession>
<dbReference type="Gene3D" id="3.40.50.1820">
    <property type="entry name" value="alpha/beta hydrolase"/>
    <property type="match status" value="1"/>
</dbReference>
<organism evidence="2 3">
    <name type="scientific">SAR92 clade bacterium</name>
    <dbReference type="NCBI Taxonomy" id="2315479"/>
    <lineage>
        <taxon>Bacteria</taxon>
        <taxon>Pseudomonadati</taxon>
        <taxon>Pseudomonadota</taxon>
        <taxon>Gammaproteobacteria</taxon>
        <taxon>Cellvibrionales</taxon>
        <taxon>Porticoccaceae</taxon>
        <taxon>SAR92 clade</taxon>
    </lineage>
</organism>
<dbReference type="Pfam" id="PF00561">
    <property type="entry name" value="Abhydrolase_1"/>
    <property type="match status" value="1"/>
</dbReference>
<dbReference type="SUPFAM" id="SSF53474">
    <property type="entry name" value="alpha/beta-Hydrolases"/>
    <property type="match status" value="1"/>
</dbReference>
<feature type="domain" description="AB hydrolase-1" evidence="1">
    <location>
        <begin position="25"/>
        <end position="275"/>
    </location>
</feature>
<reference evidence="2 3" key="1">
    <citation type="submission" date="2019-02" db="EMBL/GenBank/DDBJ databases">
        <title>Prokaryotic population dynamics and viral predation in marine succession experiment using metagenomics: the confinement effect.</title>
        <authorList>
            <person name="Haro-Moreno J.M."/>
            <person name="Rodriguez-Valera F."/>
            <person name="Lopez-Perez M."/>
        </authorList>
    </citation>
    <scope>NUCLEOTIDE SEQUENCE [LARGE SCALE GENOMIC DNA]</scope>
    <source>
        <strain evidence="2">MED-G170</strain>
    </source>
</reference>
<dbReference type="GO" id="GO:0004806">
    <property type="term" value="F:triacylglycerol lipase activity"/>
    <property type="evidence" value="ECO:0007669"/>
    <property type="project" value="TreeGrafter"/>
</dbReference>
<name>A0A520MGZ3_9GAMM</name>
<keyword evidence="2" id="KW-0378">Hydrolase</keyword>